<keyword evidence="3" id="KW-1185">Reference proteome</keyword>
<dbReference type="GeneID" id="81352487"/>
<reference evidence="2" key="1">
    <citation type="submission" date="2022-11" db="EMBL/GenBank/DDBJ databases">
        <authorList>
            <person name="Petersen C."/>
        </authorList>
    </citation>
    <scope>NUCLEOTIDE SEQUENCE</scope>
    <source>
        <strain evidence="2">IBT 30761</strain>
    </source>
</reference>
<evidence type="ECO:0000256" key="1">
    <source>
        <dbReference type="SAM" id="MobiDB-lite"/>
    </source>
</evidence>
<accession>A0A9W9G1P0</accession>
<dbReference type="EMBL" id="JAPQKI010000002">
    <property type="protein sequence ID" value="KAJ5110479.1"/>
    <property type="molecule type" value="Genomic_DNA"/>
</dbReference>
<sequence>MASQADSNASGTPDLNVAPGVSVSPTESVAIGAHIDGADSHHHHHGDDSPNPLINFPEGGSPRSNTASANEVSLDLNTVSSDPEEVAEQWAQLRRDIEKQVDILRFRLDEVLQSFQPTLEAGLEIGPDHFGMQLSRAVVRDEVEPVLALVDEARLLDISHEIPPALEEYLESISPAIWSLIDFAGQEGPTYHDLLTAFEPANP</sequence>
<gene>
    <name evidence="2" type="ORF">N7532_001014</name>
</gene>
<name>A0A9W9G1P0_9EURO</name>
<dbReference type="AlphaFoldDB" id="A0A9W9G1P0"/>
<reference evidence="2" key="2">
    <citation type="journal article" date="2023" name="IMA Fungus">
        <title>Comparative genomic study of the Penicillium genus elucidates a diverse pangenome and 15 lateral gene transfer events.</title>
        <authorList>
            <person name="Petersen C."/>
            <person name="Sorensen T."/>
            <person name="Nielsen M.R."/>
            <person name="Sondergaard T.E."/>
            <person name="Sorensen J.L."/>
            <person name="Fitzpatrick D.A."/>
            <person name="Frisvad J.C."/>
            <person name="Nielsen K.L."/>
        </authorList>
    </citation>
    <scope>NUCLEOTIDE SEQUENCE</scope>
    <source>
        <strain evidence="2">IBT 30761</strain>
    </source>
</reference>
<comment type="caution">
    <text evidence="2">The sequence shown here is derived from an EMBL/GenBank/DDBJ whole genome shotgun (WGS) entry which is preliminary data.</text>
</comment>
<evidence type="ECO:0000313" key="2">
    <source>
        <dbReference type="EMBL" id="KAJ5110479.1"/>
    </source>
</evidence>
<evidence type="ECO:0000313" key="3">
    <source>
        <dbReference type="Proteomes" id="UP001149074"/>
    </source>
</evidence>
<feature type="region of interest" description="Disordered" evidence="1">
    <location>
        <begin position="1"/>
        <end position="69"/>
    </location>
</feature>
<dbReference type="Proteomes" id="UP001149074">
    <property type="component" value="Unassembled WGS sequence"/>
</dbReference>
<feature type="compositionally biased region" description="Basic and acidic residues" evidence="1">
    <location>
        <begin position="36"/>
        <end position="48"/>
    </location>
</feature>
<dbReference type="RefSeq" id="XP_056478549.1">
    <property type="nucleotide sequence ID" value="XM_056613508.1"/>
</dbReference>
<feature type="compositionally biased region" description="Polar residues" evidence="1">
    <location>
        <begin position="1"/>
        <end position="13"/>
    </location>
</feature>
<proteinExistence type="predicted"/>
<protein>
    <submittedName>
        <fullName evidence="2">Uncharacterized protein</fullName>
    </submittedName>
</protein>
<organism evidence="2 3">
    <name type="scientific">Penicillium argentinense</name>
    <dbReference type="NCBI Taxonomy" id="1131581"/>
    <lineage>
        <taxon>Eukaryota</taxon>
        <taxon>Fungi</taxon>
        <taxon>Dikarya</taxon>
        <taxon>Ascomycota</taxon>
        <taxon>Pezizomycotina</taxon>
        <taxon>Eurotiomycetes</taxon>
        <taxon>Eurotiomycetidae</taxon>
        <taxon>Eurotiales</taxon>
        <taxon>Aspergillaceae</taxon>
        <taxon>Penicillium</taxon>
    </lineage>
</organism>